<comment type="similarity">
    <text evidence="2 6">Belongs to the ELL/occludin family.</text>
</comment>
<organism evidence="9 10">
    <name type="scientific">Sus scrofa</name>
    <name type="common">Pig</name>
    <dbReference type="NCBI Taxonomy" id="9823"/>
    <lineage>
        <taxon>Eukaryota</taxon>
        <taxon>Metazoa</taxon>
        <taxon>Chordata</taxon>
        <taxon>Craniata</taxon>
        <taxon>Vertebrata</taxon>
        <taxon>Euteleostomi</taxon>
        <taxon>Mammalia</taxon>
        <taxon>Eutheria</taxon>
        <taxon>Laurasiatheria</taxon>
        <taxon>Artiodactyla</taxon>
        <taxon>Suina</taxon>
        <taxon>Suidae</taxon>
        <taxon>Sus</taxon>
    </lineage>
</organism>
<sequence length="627" mass="71314">MAAAIDRAVGKVVHQEGVVAREEVDTIEPRQDHGFVLPRQLTRPSIQAMDSYGNPKNTVTPETSLQFQGFQEFITISPDNSPTEVDDFTFLLSDVNKDNHRDLTQQTISSYRPSQPSCSHSMQDSMMGDVTTKSNLMTQVSKAQAEKDSCNKWKNMRKPYLGKRALIRKAPQVIPDPVPERKRTAPINPAYTIRKSRVANSVHMRPYRDRVIHLLALKNYKKPELLLRLQKDGISQNDRNSLGKILEQVANLNTQDYSYTLKDYVFQELQRDWPGYSDLERQSLELVLSRKGDPFQNATGTSHRESSTGFSKNETSSSQGELFNSAVINCFKSKKVRISHLTAKVKSTSNGLLSNTSAASVLGHPPASEAAAKPIPPPLPTTRFLISNPSQPAYSNCSSYSFLERPETQDPYVDNGNSRFSKRQQGEYTSLETLPSTSIQMKYPKFVEKKNLPCGGSKYKFMEHKAKNQDDDTKTMEKEKTHRERQRGGAKPNSSEEVKGVCASSGKTSSASEIPDYLTNYVTIASSQQRQRYEQEFREDFEEYNVLYNKMLTLSSIFVYLSSKRKQFSPDSKEYQDINKEITLEYQKMKEKNPTYSAEKCRCLYLYNKLVHIKMLVNNYDQQQAES</sequence>
<dbReference type="GO" id="GO:0006368">
    <property type="term" value="P:transcription elongation by RNA polymerase II"/>
    <property type="evidence" value="ECO:0007669"/>
    <property type="project" value="InterPro"/>
</dbReference>
<dbReference type="PANTHER" id="PTHR23288:SF40">
    <property type="entry name" value="OCEL DOMAIN-CONTAINING PROTEIN"/>
    <property type="match status" value="1"/>
</dbReference>
<evidence type="ECO:0000256" key="1">
    <source>
        <dbReference type="ARBA" id="ARBA00004123"/>
    </source>
</evidence>
<evidence type="ECO:0000256" key="4">
    <source>
        <dbReference type="ARBA" id="ARBA00023163"/>
    </source>
</evidence>
<comment type="subcellular location">
    <subcellularLocation>
        <location evidence="1">Nucleus</location>
    </subcellularLocation>
</comment>
<feature type="compositionally biased region" description="Polar residues" evidence="7">
    <location>
        <begin position="296"/>
        <end position="317"/>
    </location>
</feature>
<reference evidence="9" key="2">
    <citation type="journal article" date="2020" name="Gigascience">
        <title>An improved pig reference genome sequence to enable pig genetics and genomics research.</title>
        <authorList>
            <person name="Warr A."/>
            <person name="Affara N."/>
            <person name="Aken B."/>
            <person name="Beiki H."/>
            <person name="Bickhart D.M."/>
            <person name="Billis K."/>
            <person name="Chow W."/>
            <person name="Eory L."/>
            <person name="Finlayson H.A."/>
            <person name="Flicek P."/>
            <person name="Giron C.G."/>
            <person name="Griffin D.K."/>
            <person name="Hall R."/>
            <person name="Hannum G."/>
            <person name="Hourlier T."/>
            <person name="Howe K."/>
            <person name="Hume D.A."/>
            <person name="Izuogu O."/>
            <person name="Kim K."/>
            <person name="Koren S."/>
            <person name="Liu H."/>
            <person name="Manchanda N."/>
            <person name="Martin F.J."/>
            <person name="Nonneman D.J."/>
            <person name="O'Connor R.E."/>
            <person name="Phillippy A.M."/>
            <person name="Rohrer G.A."/>
            <person name="Rosen B.D."/>
            <person name="Rund L.A."/>
            <person name="Sargent C.A."/>
            <person name="Schook L.B."/>
            <person name="Schroeder S.G."/>
            <person name="Schwartz A.S."/>
            <person name="Skinner B.M."/>
            <person name="Talbot R."/>
            <person name="Tseng E."/>
            <person name="Tuggle C.K."/>
            <person name="Watson M."/>
            <person name="Smith T.P.L."/>
            <person name="Archibald A.L."/>
        </authorList>
    </citation>
    <scope>NUCLEOTIDE SEQUENCE [LARGE SCALE GENOMIC DNA]</scope>
    <source>
        <strain evidence="9">Duroc</strain>
    </source>
</reference>
<dbReference type="InterPro" id="IPR036390">
    <property type="entry name" value="WH_DNA-bd_sf"/>
</dbReference>
<dbReference type="AlphaFoldDB" id="A0A5G2QB68"/>
<evidence type="ECO:0000256" key="7">
    <source>
        <dbReference type="SAM" id="MobiDB-lite"/>
    </source>
</evidence>
<proteinExistence type="inferred from homology"/>
<keyword evidence="4" id="KW-0804">Transcription</keyword>
<dbReference type="GeneTree" id="ENSGT00940000165847"/>
<dbReference type="Gene3D" id="1.10.10.2670">
    <property type="entry name" value="E3 ubiquitin-protein ligase"/>
    <property type="match status" value="1"/>
</dbReference>
<evidence type="ECO:0000256" key="5">
    <source>
        <dbReference type="ARBA" id="ARBA00023242"/>
    </source>
</evidence>
<reference evidence="9" key="3">
    <citation type="submission" date="2025-08" db="UniProtKB">
        <authorList>
            <consortium name="Ensembl"/>
        </authorList>
    </citation>
    <scope>IDENTIFICATION</scope>
</reference>
<dbReference type="Proteomes" id="UP000008227">
    <property type="component" value="Chromosome X"/>
</dbReference>
<accession>A0A5G2QB68</accession>
<dbReference type="STRING" id="9823.ENSSSCP00000061697"/>
<dbReference type="Gene3D" id="6.10.140.340">
    <property type="match status" value="1"/>
</dbReference>
<feature type="domain" description="OCEL" evidence="8">
    <location>
        <begin position="515"/>
        <end position="625"/>
    </location>
</feature>
<evidence type="ECO:0000256" key="3">
    <source>
        <dbReference type="ARBA" id="ARBA00023015"/>
    </source>
</evidence>
<dbReference type="Pfam" id="PF10390">
    <property type="entry name" value="ELL"/>
    <property type="match status" value="1"/>
</dbReference>
<evidence type="ECO:0000256" key="2">
    <source>
        <dbReference type="ARBA" id="ARBA00009171"/>
    </source>
</evidence>
<keyword evidence="5" id="KW-0539">Nucleus</keyword>
<evidence type="ECO:0000313" key="10">
    <source>
        <dbReference type="Proteomes" id="UP000008227"/>
    </source>
</evidence>
<name>A0A5G2QB68_PIG</name>
<dbReference type="GO" id="GO:0008023">
    <property type="term" value="C:transcription elongation factor complex"/>
    <property type="evidence" value="ECO:0000318"/>
    <property type="project" value="GO_Central"/>
</dbReference>
<keyword evidence="10" id="KW-1185">Reference proteome</keyword>
<dbReference type="InterPro" id="IPR031176">
    <property type="entry name" value="ELL/occludin"/>
</dbReference>
<keyword evidence="3" id="KW-0805">Transcription regulation</keyword>
<protein>
    <recommendedName>
        <fullName evidence="8">OCEL domain-containing protein</fullName>
    </recommendedName>
</protein>
<dbReference type="PANTHER" id="PTHR23288">
    <property type="entry name" value="OCCLUDIN AND RNA POLYMERASE II ELONGATION FACTOR ELL"/>
    <property type="match status" value="1"/>
</dbReference>
<feature type="region of interest" description="Disordered" evidence="7">
    <location>
        <begin position="465"/>
        <end position="507"/>
    </location>
</feature>
<dbReference type="GO" id="GO:0042795">
    <property type="term" value="P:snRNA transcription by RNA polymerase II"/>
    <property type="evidence" value="ECO:0000318"/>
    <property type="project" value="GO_Central"/>
</dbReference>
<dbReference type="InParanoid" id="A0A5G2QB68"/>
<dbReference type="InterPro" id="IPR042065">
    <property type="entry name" value="E3_ELL-like"/>
</dbReference>
<dbReference type="PaxDb" id="9823-ENSSSCP00000013529"/>
<dbReference type="SUPFAM" id="SSF46785">
    <property type="entry name" value="Winged helix' DNA-binding domain"/>
    <property type="match status" value="1"/>
</dbReference>
<evidence type="ECO:0000256" key="6">
    <source>
        <dbReference type="PROSITE-ProRule" id="PRU01324"/>
    </source>
</evidence>
<dbReference type="GO" id="GO:0032968">
    <property type="term" value="P:positive regulation of transcription elongation by RNA polymerase II"/>
    <property type="evidence" value="ECO:0000318"/>
    <property type="project" value="GO_Central"/>
</dbReference>
<reference evidence="9" key="4">
    <citation type="submission" date="2025-09" db="UniProtKB">
        <authorList>
            <consortium name="Ensembl"/>
        </authorList>
    </citation>
    <scope>IDENTIFICATION</scope>
</reference>
<dbReference type="Pfam" id="PF07303">
    <property type="entry name" value="Occludin_ELL"/>
    <property type="match status" value="1"/>
</dbReference>
<dbReference type="InterPro" id="IPR010844">
    <property type="entry name" value="Occludin_ELL"/>
</dbReference>
<evidence type="ECO:0000313" key="9">
    <source>
        <dbReference type="Ensembl" id="ENSSSCP00000061697.2"/>
    </source>
</evidence>
<dbReference type="InterPro" id="IPR019464">
    <property type="entry name" value="ELL_N"/>
</dbReference>
<evidence type="ECO:0000259" key="8">
    <source>
        <dbReference type="PROSITE" id="PS51980"/>
    </source>
</evidence>
<dbReference type="SUPFAM" id="SSF144292">
    <property type="entry name" value="occludin/ELL-like"/>
    <property type="match status" value="1"/>
</dbReference>
<dbReference type="Ensembl" id="ENSSSCT00000072757.2">
    <property type="protein sequence ID" value="ENSSSCP00000061697.2"/>
    <property type="gene ID" value="ENSSSCG00000051076.2"/>
</dbReference>
<dbReference type="GO" id="GO:0000987">
    <property type="term" value="F:cis-regulatory region sequence-specific DNA binding"/>
    <property type="evidence" value="ECO:0000318"/>
    <property type="project" value="GO_Central"/>
</dbReference>
<feature type="region of interest" description="Disordered" evidence="7">
    <location>
        <begin position="293"/>
        <end position="317"/>
    </location>
</feature>
<feature type="compositionally biased region" description="Basic and acidic residues" evidence="7">
    <location>
        <begin position="465"/>
        <end position="482"/>
    </location>
</feature>
<dbReference type="FunCoup" id="A0A5G2QB68">
    <property type="interactions" value="98"/>
</dbReference>
<dbReference type="Bgee" id="ENSSSCG00000051076">
    <property type="expression patterns" value="Expressed in testis"/>
</dbReference>
<dbReference type="PROSITE" id="PS51980">
    <property type="entry name" value="OCEL"/>
    <property type="match status" value="1"/>
</dbReference>
<reference evidence="10" key="1">
    <citation type="submission" date="2009-11" db="EMBL/GenBank/DDBJ databases">
        <authorList>
            <consortium name="Porcine genome sequencing project"/>
        </authorList>
    </citation>
    <scope>NUCLEOTIDE SEQUENCE [LARGE SCALE GENOMIC DNA]</scope>
    <source>
        <strain evidence="10">Duroc</strain>
    </source>
</reference>